<sequence>MNVIELLYKRKQLFLFSLILVALTQQPSHAMEPKVMGFSIVHTREEKQQMSPRPACLWHARIMFACFVGFHAQSRIECSRAKPLQSFCHRSESLVPGICATRIHSVVFRLLPNSPFSDAALAWW</sequence>
<evidence type="ECO:0000256" key="1">
    <source>
        <dbReference type="SAM" id="SignalP"/>
    </source>
</evidence>
<keyword evidence="1" id="KW-0732">Signal</keyword>
<feature type="chain" id="PRO_5014766414" evidence="1">
    <location>
        <begin position="31"/>
        <end position="124"/>
    </location>
</feature>
<dbReference type="EMBL" id="GGFJ01012006">
    <property type="protein sequence ID" value="MBW61147.1"/>
    <property type="molecule type" value="Transcribed_RNA"/>
</dbReference>
<proteinExistence type="predicted"/>
<dbReference type="AlphaFoldDB" id="A0A2M4C745"/>
<protein>
    <submittedName>
        <fullName evidence="2">Putative secreted protein</fullName>
    </submittedName>
</protein>
<reference evidence="2" key="1">
    <citation type="submission" date="2018-01" db="EMBL/GenBank/DDBJ databases">
        <title>An insight into the sialome of Amazonian anophelines.</title>
        <authorList>
            <person name="Ribeiro J.M."/>
            <person name="Scarpassa V."/>
            <person name="Calvo E."/>
        </authorList>
    </citation>
    <scope>NUCLEOTIDE SEQUENCE</scope>
    <source>
        <tissue evidence="2">Salivary glands</tissue>
    </source>
</reference>
<accession>A0A2M4C745</accession>
<organism evidence="2">
    <name type="scientific">Anopheles marajoara</name>
    <dbReference type="NCBI Taxonomy" id="58244"/>
    <lineage>
        <taxon>Eukaryota</taxon>
        <taxon>Metazoa</taxon>
        <taxon>Ecdysozoa</taxon>
        <taxon>Arthropoda</taxon>
        <taxon>Hexapoda</taxon>
        <taxon>Insecta</taxon>
        <taxon>Pterygota</taxon>
        <taxon>Neoptera</taxon>
        <taxon>Endopterygota</taxon>
        <taxon>Diptera</taxon>
        <taxon>Nematocera</taxon>
        <taxon>Culicoidea</taxon>
        <taxon>Culicidae</taxon>
        <taxon>Anophelinae</taxon>
        <taxon>Anopheles</taxon>
    </lineage>
</organism>
<evidence type="ECO:0000313" key="2">
    <source>
        <dbReference type="EMBL" id="MBW61147.1"/>
    </source>
</evidence>
<name>A0A2M4C745_9DIPT</name>
<feature type="signal peptide" evidence="1">
    <location>
        <begin position="1"/>
        <end position="30"/>
    </location>
</feature>